<dbReference type="SUPFAM" id="SSF55785">
    <property type="entry name" value="PYP-like sensor domain (PAS domain)"/>
    <property type="match status" value="1"/>
</dbReference>
<dbReference type="Gene3D" id="3.20.20.450">
    <property type="entry name" value="EAL domain"/>
    <property type="match status" value="1"/>
</dbReference>
<feature type="region of interest" description="Disordered" evidence="1">
    <location>
        <begin position="600"/>
        <end position="625"/>
    </location>
</feature>
<dbReference type="Pfam" id="PF00563">
    <property type="entry name" value="EAL"/>
    <property type="match status" value="1"/>
</dbReference>
<dbReference type="Pfam" id="PF08447">
    <property type="entry name" value="PAS_3"/>
    <property type="match status" value="1"/>
</dbReference>
<dbReference type="CDD" id="cd00130">
    <property type="entry name" value="PAS"/>
    <property type="match status" value="1"/>
</dbReference>
<sequence>MQTFHASGGGSNSVEKAVSGRSEQEFQDLLRRLELALETSQIGVWEHDLSEEEVLWDLQMHKLYETGRTDRKVSSSVWLNALHPGDVERAIAEFDEANAKKGFYNSQFRIILPDGEVRYLRSRAHFYEGPDGQPSFIGAEWDVTADVLLNRELTDQKAVAEARAIALEQSRARIEHAADHDYLTGLPNRRYFDRRLAELCADAAVKTLAVLHIDLDCFKQINDKWGHAAGDVTLQNAAGRISGAISANDMVARIGGDEFVVVLVDIDTADELRSIAEDILWRLRRDIRFGHDMLRVGASIGAAWSAIEGAGNLLAESDVALYQAKKLGRNRVEFFTPKLQSDLQSERQLAEELRLALIRNEIVPFYQTQVDARSRRIVGLEALARWWHPERGLLAPVAFLKVAEEYGLTAEIDAAILNRVLFDRTTWALQGLTPPRIAVNISGSRLADPRLIERLEALNIPRHAIAFELVETIFLDDPDDKVLANIDAIKKMGIEIEIDDFGSGHASLIGLVKLKPKRLKIDRQLVTAITTSDEQRRLVSSIVEIARALSVEVIAEGVETEDHARLLARAGCDGLQGYAIGYPSPANEIAALLASVQRPDLHRPSGNSQGDAGSTGFAGRQSAHS</sequence>
<dbReference type="OrthoDB" id="9814202at2"/>
<dbReference type="CDD" id="cd01948">
    <property type="entry name" value="EAL"/>
    <property type="match status" value="1"/>
</dbReference>
<dbReference type="Gene3D" id="3.30.70.270">
    <property type="match status" value="1"/>
</dbReference>
<reference evidence="4 5" key="1">
    <citation type="submission" date="2018-10" db="EMBL/GenBank/DDBJ databases">
        <title>Rhizobium etli, R. leguminosarum and a new Rhizobium genospecies from Phaseolus dumosus.</title>
        <authorList>
            <person name="Ramirez-Puebla S.T."/>
            <person name="Rogel-Hernandez M.A."/>
            <person name="Guerrero G."/>
            <person name="Ormeno-Orrillo E."/>
            <person name="Martinez-Romero J.C."/>
            <person name="Negrete-Yankelevich S."/>
            <person name="Martinez-Romero E."/>
        </authorList>
    </citation>
    <scope>NUCLEOTIDE SEQUENCE [LARGE SCALE GENOMIC DNA]</scope>
    <source>
        <strain evidence="4 5">CCGE525</strain>
    </source>
</reference>
<dbReference type="AlphaFoldDB" id="A0A387FNX6"/>
<dbReference type="RefSeq" id="WP_120705189.1">
    <property type="nucleotide sequence ID" value="NZ_CP032694.1"/>
</dbReference>
<dbReference type="SMART" id="SM00052">
    <property type="entry name" value="EAL"/>
    <property type="match status" value="1"/>
</dbReference>
<dbReference type="Gene3D" id="3.30.450.20">
    <property type="entry name" value="PAS domain"/>
    <property type="match status" value="1"/>
</dbReference>
<protein>
    <submittedName>
        <fullName evidence="4">Phosphodiesterase</fullName>
    </submittedName>
</protein>
<dbReference type="InterPro" id="IPR013655">
    <property type="entry name" value="PAS_fold_3"/>
</dbReference>
<proteinExistence type="predicted"/>
<dbReference type="PROSITE" id="PS50887">
    <property type="entry name" value="GGDEF"/>
    <property type="match status" value="1"/>
</dbReference>
<evidence type="ECO:0000256" key="1">
    <source>
        <dbReference type="SAM" id="MobiDB-lite"/>
    </source>
</evidence>
<feature type="domain" description="GGDEF" evidence="3">
    <location>
        <begin position="206"/>
        <end position="337"/>
    </location>
</feature>
<dbReference type="PROSITE" id="PS50883">
    <property type="entry name" value="EAL"/>
    <property type="match status" value="1"/>
</dbReference>
<dbReference type="PANTHER" id="PTHR44757">
    <property type="entry name" value="DIGUANYLATE CYCLASE DGCP"/>
    <property type="match status" value="1"/>
</dbReference>
<dbReference type="InterPro" id="IPR043128">
    <property type="entry name" value="Rev_trsase/Diguanyl_cyclase"/>
</dbReference>
<dbReference type="InterPro" id="IPR029787">
    <property type="entry name" value="Nucleotide_cyclase"/>
</dbReference>
<evidence type="ECO:0000313" key="4">
    <source>
        <dbReference type="EMBL" id="AYG60199.1"/>
    </source>
</evidence>
<gene>
    <name evidence="4" type="ORF">CCGE525_16280</name>
</gene>
<dbReference type="InterPro" id="IPR001633">
    <property type="entry name" value="EAL_dom"/>
</dbReference>
<evidence type="ECO:0000313" key="5">
    <source>
        <dbReference type="Proteomes" id="UP000282195"/>
    </source>
</evidence>
<dbReference type="SUPFAM" id="SSF55073">
    <property type="entry name" value="Nucleotide cyclase"/>
    <property type="match status" value="1"/>
</dbReference>
<evidence type="ECO:0000259" key="3">
    <source>
        <dbReference type="PROSITE" id="PS50887"/>
    </source>
</evidence>
<dbReference type="InterPro" id="IPR035919">
    <property type="entry name" value="EAL_sf"/>
</dbReference>
<dbReference type="EMBL" id="CP032694">
    <property type="protein sequence ID" value="AYG60199.1"/>
    <property type="molecule type" value="Genomic_DNA"/>
</dbReference>
<dbReference type="NCBIfam" id="TIGR00254">
    <property type="entry name" value="GGDEF"/>
    <property type="match status" value="1"/>
</dbReference>
<dbReference type="SUPFAM" id="SSF141868">
    <property type="entry name" value="EAL domain-like"/>
    <property type="match status" value="1"/>
</dbReference>
<dbReference type="InterPro" id="IPR000014">
    <property type="entry name" value="PAS"/>
</dbReference>
<dbReference type="CDD" id="cd01949">
    <property type="entry name" value="GGDEF"/>
    <property type="match status" value="1"/>
</dbReference>
<evidence type="ECO:0000259" key="2">
    <source>
        <dbReference type="PROSITE" id="PS50883"/>
    </source>
</evidence>
<dbReference type="Pfam" id="PF00990">
    <property type="entry name" value="GGDEF"/>
    <property type="match status" value="1"/>
</dbReference>
<dbReference type="SMART" id="SM00267">
    <property type="entry name" value="GGDEF"/>
    <property type="match status" value="1"/>
</dbReference>
<dbReference type="InterPro" id="IPR052155">
    <property type="entry name" value="Biofilm_reg_signaling"/>
</dbReference>
<dbReference type="InterPro" id="IPR000160">
    <property type="entry name" value="GGDEF_dom"/>
</dbReference>
<dbReference type="InterPro" id="IPR035965">
    <property type="entry name" value="PAS-like_dom_sf"/>
</dbReference>
<organism evidence="4 5">
    <name type="scientific">Rhizobium jaguaris</name>
    <dbReference type="NCBI Taxonomy" id="1312183"/>
    <lineage>
        <taxon>Bacteria</taxon>
        <taxon>Pseudomonadati</taxon>
        <taxon>Pseudomonadota</taxon>
        <taxon>Alphaproteobacteria</taxon>
        <taxon>Hyphomicrobiales</taxon>
        <taxon>Rhizobiaceae</taxon>
        <taxon>Rhizobium/Agrobacterium group</taxon>
        <taxon>Rhizobium</taxon>
    </lineage>
</organism>
<keyword evidence="5" id="KW-1185">Reference proteome</keyword>
<dbReference type="Proteomes" id="UP000282195">
    <property type="component" value="Chromosome"/>
</dbReference>
<dbReference type="Gene3D" id="2.10.70.100">
    <property type="match status" value="1"/>
</dbReference>
<dbReference type="PANTHER" id="PTHR44757:SF2">
    <property type="entry name" value="BIOFILM ARCHITECTURE MAINTENANCE PROTEIN MBAA"/>
    <property type="match status" value="1"/>
</dbReference>
<feature type="domain" description="EAL" evidence="2">
    <location>
        <begin position="346"/>
        <end position="597"/>
    </location>
</feature>
<dbReference type="KEGG" id="rjg:CCGE525_16280"/>
<name>A0A387FNX6_9HYPH</name>
<accession>A0A387FNX6</accession>